<dbReference type="HOGENOM" id="CLU_908295_0_0_7"/>
<dbReference type="KEGG" id="dol:Dole_0637"/>
<proteinExistence type="predicted"/>
<keyword evidence="2" id="KW-1185">Reference proteome</keyword>
<dbReference type="Proteomes" id="UP000008561">
    <property type="component" value="Chromosome"/>
</dbReference>
<dbReference type="OrthoDB" id="9862944at2"/>
<evidence type="ECO:0000313" key="2">
    <source>
        <dbReference type="Proteomes" id="UP000008561"/>
    </source>
</evidence>
<accession>A8ZUN4</accession>
<sequence length="306" mass="34829">MDKLNKPLRLVKVGQWLEDFLDPDAKPFRFKKLAQQAIRDYNLKFKLSDDDITIQYFKETLGKGNSDNESIIKKIINNYSQLDTSSIDNAFGLWSKIAVKRCSEGPLSVRGTIGNILAYLEKLNKANISWNHPDAEGPLPFLCFFDPSQPPGREAGVIIPEIPHAIYKVNRGLNILLPQEGLFSKALELNNEGLLLRHTVINPDTKETKIESDLDFLYPRGLSPNSVFRFGEVTRNNALMGDIEERFPSIFPWGPVAARYFIDFLLKGGQSRFLPCEHCGRFTFIKRKGKRFCSDSCRVRSSKQNL</sequence>
<gene>
    <name evidence="1" type="ordered locus">Dole_0637</name>
</gene>
<name>A8ZUN4_DESOH</name>
<dbReference type="AlphaFoldDB" id="A8ZUN4"/>
<protein>
    <submittedName>
        <fullName evidence="1">Uncharacterized protein</fullName>
    </submittedName>
</protein>
<reference evidence="1 2" key="1">
    <citation type="submission" date="2007-10" db="EMBL/GenBank/DDBJ databases">
        <title>Complete sequence of Desulfococcus oleovorans Hxd3.</title>
        <authorList>
            <consortium name="US DOE Joint Genome Institute"/>
            <person name="Copeland A."/>
            <person name="Lucas S."/>
            <person name="Lapidus A."/>
            <person name="Barry K."/>
            <person name="Glavina del Rio T."/>
            <person name="Dalin E."/>
            <person name="Tice H."/>
            <person name="Pitluck S."/>
            <person name="Kiss H."/>
            <person name="Brettin T."/>
            <person name="Bruce D."/>
            <person name="Detter J.C."/>
            <person name="Han C."/>
            <person name="Schmutz J."/>
            <person name="Larimer F."/>
            <person name="Land M."/>
            <person name="Hauser L."/>
            <person name="Kyrpides N."/>
            <person name="Kim E."/>
            <person name="Wawrik B."/>
            <person name="Richardson P."/>
        </authorList>
    </citation>
    <scope>NUCLEOTIDE SEQUENCE [LARGE SCALE GENOMIC DNA]</scope>
    <source>
        <strain evidence="2">DSM 6200 / JCM 39069 / Hxd3</strain>
    </source>
</reference>
<dbReference type="EMBL" id="CP000859">
    <property type="protein sequence ID" value="ABW66447.1"/>
    <property type="molecule type" value="Genomic_DNA"/>
</dbReference>
<dbReference type="eggNOG" id="ENOG50345Z8">
    <property type="taxonomic scope" value="Bacteria"/>
</dbReference>
<organism evidence="1 2">
    <name type="scientific">Desulfosudis oleivorans (strain DSM 6200 / JCM 39069 / Hxd3)</name>
    <name type="common">Desulfococcus oleovorans</name>
    <dbReference type="NCBI Taxonomy" id="96561"/>
    <lineage>
        <taxon>Bacteria</taxon>
        <taxon>Pseudomonadati</taxon>
        <taxon>Thermodesulfobacteriota</taxon>
        <taxon>Desulfobacteria</taxon>
        <taxon>Desulfobacterales</taxon>
        <taxon>Desulfosudaceae</taxon>
        <taxon>Desulfosudis</taxon>
    </lineage>
</organism>
<evidence type="ECO:0000313" key="1">
    <source>
        <dbReference type="EMBL" id="ABW66447.1"/>
    </source>
</evidence>
<dbReference type="STRING" id="96561.Dole_0637"/>
<dbReference type="RefSeq" id="WP_012174066.1">
    <property type="nucleotide sequence ID" value="NC_009943.1"/>
</dbReference>